<comment type="cofactor">
    <cofactor evidence="1">
        <name>FMN</name>
        <dbReference type="ChEBI" id="CHEBI:58210"/>
    </cofactor>
</comment>
<dbReference type="InterPro" id="IPR000415">
    <property type="entry name" value="Nitroreductase-like"/>
</dbReference>
<dbReference type="GO" id="GO:0016491">
    <property type="term" value="F:oxidoreductase activity"/>
    <property type="evidence" value="ECO:0007669"/>
    <property type="project" value="UniProtKB-KW"/>
</dbReference>
<accession>A0A0F5K643</accession>
<dbReference type="AlphaFoldDB" id="A0A0F5K643"/>
<dbReference type="InterPro" id="IPR029479">
    <property type="entry name" value="Nitroreductase"/>
</dbReference>
<dbReference type="PANTHER" id="PTHR43673:SF2">
    <property type="entry name" value="NITROREDUCTASE"/>
    <property type="match status" value="1"/>
</dbReference>
<evidence type="ECO:0000259" key="6">
    <source>
        <dbReference type="Pfam" id="PF00881"/>
    </source>
</evidence>
<dbReference type="STRING" id="28092.WM40_01165"/>
<name>A0A0F5K643_9BURK</name>
<keyword evidence="4" id="KW-0288">FMN</keyword>
<keyword evidence="8" id="KW-1185">Reference proteome</keyword>
<dbReference type="Proteomes" id="UP000033618">
    <property type="component" value="Unassembled WGS sequence"/>
</dbReference>
<dbReference type="Gene3D" id="3.40.109.10">
    <property type="entry name" value="NADH Oxidase"/>
    <property type="match status" value="1"/>
</dbReference>
<evidence type="ECO:0000256" key="3">
    <source>
        <dbReference type="ARBA" id="ARBA00022630"/>
    </source>
</evidence>
<evidence type="ECO:0000256" key="1">
    <source>
        <dbReference type="ARBA" id="ARBA00001917"/>
    </source>
</evidence>
<organism evidence="7 8">
    <name type="scientific">Robbsia andropogonis</name>
    <dbReference type="NCBI Taxonomy" id="28092"/>
    <lineage>
        <taxon>Bacteria</taxon>
        <taxon>Pseudomonadati</taxon>
        <taxon>Pseudomonadota</taxon>
        <taxon>Betaproteobacteria</taxon>
        <taxon>Burkholderiales</taxon>
        <taxon>Burkholderiaceae</taxon>
        <taxon>Robbsia</taxon>
    </lineage>
</organism>
<feature type="domain" description="Nitroreductase" evidence="6">
    <location>
        <begin position="17"/>
        <end position="205"/>
    </location>
</feature>
<proteinExistence type="inferred from homology"/>
<evidence type="ECO:0000313" key="7">
    <source>
        <dbReference type="EMBL" id="KKB65425.1"/>
    </source>
</evidence>
<protein>
    <submittedName>
        <fullName evidence="7">Oxidoreductase</fullName>
    </submittedName>
</protein>
<dbReference type="SUPFAM" id="SSF55469">
    <property type="entry name" value="FMN-dependent nitroreductase-like"/>
    <property type="match status" value="1"/>
</dbReference>
<dbReference type="PATRIC" id="fig|28092.6.peg.259"/>
<dbReference type="PANTHER" id="PTHR43673">
    <property type="entry name" value="NAD(P)H NITROREDUCTASE YDGI-RELATED"/>
    <property type="match status" value="1"/>
</dbReference>
<dbReference type="Pfam" id="PF00881">
    <property type="entry name" value="Nitroreductase"/>
    <property type="match status" value="1"/>
</dbReference>
<dbReference type="CDD" id="cd02136">
    <property type="entry name" value="PnbA_NfnB-like"/>
    <property type="match status" value="1"/>
</dbReference>
<gene>
    <name evidence="7" type="ORF">WM40_01165</name>
</gene>
<sequence length="230" mass="24724">MSAADGAFAIDADHPLVTRRSTRQFLSTPLPDGMLAHLLRVARQAPSGANLQPGEIIHVRGAARARLSAALCEAHRAGRQEVEDYRYFPNPMPHTLRRRQVAAAQALYQALGVARDDSDGRAKQFTLNFQFFDAPVALLVTIDSRLGAGGYMDLGMMLHGLMVAAQAEGLGSCAIGAMAHFPRVIRASLGLTDSRHVVCGMALGYRDPAAPVNACRTARMPLADFFTEIG</sequence>
<evidence type="ECO:0000256" key="2">
    <source>
        <dbReference type="ARBA" id="ARBA00007118"/>
    </source>
</evidence>
<comment type="caution">
    <text evidence="7">The sequence shown here is derived from an EMBL/GenBank/DDBJ whole genome shotgun (WGS) entry which is preliminary data.</text>
</comment>
<evidence type="ECO:0000313" key="8">
    <source>
        <dbReference type="Proteomes" id="UP000033618"/>
    </source>
</evidence>
<reference evidence="7 8" key="1">
    <citation type="submission" date="2015-03" db="EMBL/GenBank/DDBJ databases">
        <title>Draft Genome Sequence of Burkholderia andropogonis type strain ICMP2807, isolated from Sorghum bicolor.</title>
        <authorList>
            <person name="Lopes-Santos L."/>
            <person name="Castro D.B."/>
            <person name="Ottoboni L.M."/>
            <person name="Park D."/>
            <person name="Weirc B.S."/>
            <person name="Destefano S.A."/>
        </authorList>
    </citation>
    <scope>NUCLEOTIDE SEQUENCE [LARGE SCALE GENOMIC DNA]</scope>
    <source>
        <strain evidence="7 8">ICMP2807</strain>
    </source>
</reference>
<evidence type="ECO:0000256" key="5">
    <source>
        <dbReference type="ARBA" id="ARBA00023002"/>
    </source>
</evidence>
<keyword evidence="5" id="KW-0560">Oxidoreductase</keyword>
<comment type="similarity">
    <text evidence="2">Belongs to the nitroreductase family.</text>
</comment>
<keyword evidence="3" id="KW-0285">Flavoprotein</keyword>
<evidence type="ECO:0000256" key="4">
    <source>
        <dbReference type="ARBA" id="ARBA00022643"/>
    </source>
</evidence>
<dbReference type="EMBL" id="LAQU01000001">
    <property type="protein sequence ID" value="KKB65425.1"/>
    <property type="molecule type" value="Genomic_DNA"/>
</dbReference>